<sequence length="208" mass="23414">MADDDRDFLRTLTAEAREPPSRHITFMIVRKWCRVPTNAVRRLANGGRTGEAVEGSRVSFSHFGQWRSTSCERGPRRGRRDFVCAYKVTTLPDRGQTKRRVIALAAYGLSESSGGPLLPPHPTPPSIAPITHHPIPPSNDLTSHSIRYPIRTQEPRDAPFTPLRYGGQSCQILPICYSQYRKQGYIDNDRAVNKRLSLLAHRCGRPVT</sequence>
<dbReference type="Proteomes" id="UP000299102">
    <property type="component" value="Unassembled WGS sequence"/>
</dbReference>
<evidence type="ECO:0000313" key="2">
    <source>
        <dbReference type="Proteomes" id="UP000299102"/>
    </source>
</evidence>
<keyword evidence="2" id="KW-1185">Reference proteome</keyword>
<name>A0A4C1YBW6_EUMVA</name>
<gene>
    <name evidence="1" type="ORF">EVAR_24375_1</name>
</gene>
<reference evidence="1 2" key="1">
    <citation type="journal article" date="2019" name="Commun. Biol.">
        <title>The bagworm genome reveals a unique fibroin gene that provides high tensile strength.</title>
        <authorList>
            <person name="Kono N."/>
            <person name="Nakamura H."/>
            <person name="Ohtoshi R."/>
            <person name="Tomita M."/>
            <person name="Numata K."/>
            <person name="Arakawa K."/>
        </authorList>
    </citation>
    <scope>NUCLEOTIDE SEQUENCE [LARGE SCALE GENOMIC DNA]</scope>
</reference>
<dbReference type="AlphaFoldDB" id="A0A4C1YBW6"/>
<proteinExistence type="predicted"/>
<evidence type="ECO:0000313" key="1">
    <source>
        <dbReference type="EMBL" id="GBP72464.1"/>
    </source>
</evidence>
<organism evidence="1 2">
    <name type="scientific">Eumeta variegata</name>
    <name type="common">Bagworm moth</name>
    <name type="synonym">Eumeta japonica</name>
    <dbReference type="NCBI Taxonomy" id="151549"/>
    <lineage>
        <taxon>Eukaryota</taxon>
        <taxon>Metazoa</taxon>
        <taxon>Ecdysozoa</taxon>
        <taxon>Arthropoda</taxon>
        <taxon>Hexapoda</taxon>
        <taxon>Insecta</taxon>
        <taxon>Pterygota</taxon>
        <taxon>Neoptera</taxon>
        <taxon>Endopterygota</taxon>
        <taxon>Lepidoptera</taxon>
        <taxon>Glossata</taxon>
        <taxon>Ditrysia</taxon>
        <taxon>Tineoidea</taxon>
        <taxon>Psychidae</taxon>
        <taxon>Oiketicinae</taxon>
        <taxon>Eumeta</taxon>
    </lineage>
</organism>
<protein>
    <submittedName>
        <fullName evidence="1">Uncharacterized protein</fullName>
    </submittedName>
</protein>
<accession>A0A4C1YBW6</accession>
<dbReference type="EMBL" id="BGZK01001146">
    <property type="protein sequence ID" value="GBP72464.1"/>
    <property type="molecule type" value="Genomic_DNA"/>
</dbReference>
<comment type="caution">
    <text evidence="1">The sequence shown here is derived from an EMBL/GenBank/DDBJ whole genome shotgun (WGS) entry which is preliminary data.</text>
</comment>